<sequence length="606" mass="67815">MSTIRQGQLAALGEWIYPSPQDRAYFDLPNIGLFLLPVLLHLVTIHLLLRHPKSALANTIRSGVLLPLCIVFSIRAGMGAIMKPLRFGPNRAPGHKGEGVSWFWYTVGGEQTEGGWQHFHVAIGVYGAYSVMKALEWGLAKEPPRLRKELLDVYRASLCSGREVANGTKANGAIPKLNGVSKEKSIGPDYLPTFLPGTWIPLGMDLLTNLRGIGWEWGIPYEPNYLPSTTIPHLSTNSEQDPKYAQRIRELNVRRAALIRTRFFWAFVLFLLMDGFDSILKQQWLFGSRSNLGGPLRLGGSATESLRYEELSAARAWLLTVMAGVVIPTSMSATYCLLSALALVPAHLFPNSKLIWKTAYADPAHWAPPLFRRPHLPKDLRTLWSTEWHHIFRGAFLAVAYRPMNDFLKSVGLGVDVPARHGTDEPQKHNGNGHSKVSKSSWWQGPPGRLLRRALCVLSVFLASGLMHEAGQLAMARTPAERDYRRFWGRGEPILVYYPPKPTGVLELAYIDRGGRAVVFFLMQGLACILEDVVELLFLKRKSRGKSGAQQTSWILRVLGWLWTACWIIGWGHYVGKTWFRMGIAQGFISIRGTSALVQLLQRARA</sequence>
<dbReference type="GO" id="GO:0006629">
    <property type="term" value="P:lipid metabolic process"/>
    <property type="evidence" value="ECO:0007669"/>
    <property type="project" value="InterPro"/>
</dbReference>
<dbReference type="PANTHER" id="PTHR31595">
    <property type="entry name" value="LONG-CHAIN-ALCOHOL O-FATTY-ACYLTRANSFERASE 3-RELATED"/>
    <property type="match status" value="1"/>
</dbReference>
<feature type="transmembrane region" description="Helical" evidence="2">
    <location>
        <begin position="31"/>
        <end position="49"/>
    </location>
</feature>
<keyword evidence="2" id="KW-0812">Transmembrane</keyword>
<organism evidence="3 4">
    <name type="scientific">Tilletia horrida</name>
    <dbReference type="NCBI Taxonomy" id="155126"/>
    <lineage>
        <taxon>Eukaryota</taxon>
        <taxon>Fungi</taxon>
        <taxon>Dikarya</taxon>
        <taxon>Basidiomycota</taxon>
        <taxon>Ustilaginomycotina</taxon>
        <taxon>Exobasidiomycetes</taxon>
        <taxon>Tilletiales</taxon>
        <taxon>Tilletiaceae</taxon>
        <taxon>Tilletia</taxon>
    </lineage>
</organism>
<accession>A0AAN6GVM1</accession>
<dbReference type="PANTHER" id="PTHR31595:SF57">
    <property type="entry name" value="OS04G0481900 PROTEIN"/>
    <property type="match status" value="1"/>
</dbReference>
<feature type="transmembrane region" description="Helical" evidence="2">
    <location>
        <begin position="263"/>
        <end position="280"/>
    </location>
</feature>
<feature type="transmembrane region" description="Helical" evidence="2">
    <location>
        <begin position="554"/>
        <end position="574"/>
    </location>
</feature>
<feature type="compositionally biased region" description="Basic and acidic residues" evidence="1">
    <location>
        <begin position="419"/>
        <end position="428"/>
    </location>
</feature>
<name>A0AAN6GVM1_9BASI</name>
<comment type="caution">
    <text evidence="3">The sequence shown here is derived from an EMBL/GenBank/DDBJ whole genome shotgun (WGS) entry which is preliminary data.</text>
</comment>
<evidence type="ECO:0008006" key="5">
    <source>
        <dbReference type="Google" id="ProtNLM"/>
    </source>
</evidence>
<feature type="transmembrane region" description="Helical" evidence="2">
    <location>
        <begin position="316"/>
        <end position="344"/>
    </location>
</feature>
<dbReference type="InterPro" id="IPR044851">
    <property type="entry name" value="Wax_synthase"/>
</dbReference>
<dbReference type="GO" id="GO:0008374">
    <property type="term" value="F:O-acyltransferase activity"/>
    <property type="evidence" value="ECO:0007669"/>
    <property type="project" value="InterPro"/>
</dbReference>
<reference evidence="3" key="1">
    <citation type="journal article" date="2023" name="PhytoFront">
        <title>Draft Genome Resources of Seven Strains of Tilletia horrida, Causal Agent of Kernel Smut of Rice.</title>
        <authorList>
            <person name="Khanal S."/>
            <person name="Antony Babu S."/>
            <person name="Zhou X.G."/>
        </authorList>
    </citation>
    <scope>NUCLEOTIDE SEQUENCE</scope>
    <source>
        <strain evidence="3">TX6</strain>
    </source>
</reference>
<evidence type="ECO:0000313" key="4">
    <source>
        <dbReference type="Proteomes" id="UP001176517"/>
    </source>
</evidence>
<protein>
    <recommendedName>
        <fullName evidence="5">Wax synthase domain-containing protein</fullName>
    </recommendedName>
</protein>
<feature type="transmembrane region" description="Helical" evidence="2">
    <location>
        <begin position="55"/>
        <end position="76"/>
    </location>
</feature>
<evidence type="ECO:0000256" key="1">
    <source>
        <dbReference type="SAM" id="MobiDB-lite"/>
    </source>
</evidence>
<keyword evidence="2" id="KW-1133">Transmembrane helix</keyword>
<gene>
    <name evidence="3" type="ORF">OC846_001616</name>
</gene>
<proteinExistence type="predicted"/>
<dbReference type="EMBL" id="JAPDMZ010000025">
    <property type="protein sequence ID" value="KAK0555651.1"/>
    <property type="molecule type" value="Genomic_DNA"/>
</dbReference>
<evidence type="ECO:0000256" key="2">
    <source>
        <dbReference type="SAM" id="Phobius"/>
    </source>
</evidence>
<feature type="region of interest" description="Disordered" evidence="1">
    <location>
        <begin position="419"/>
        <end position="442"/>
    </location>
</feature>
<feature type="compositionally biased region" description="Polar residues" evidence="1">
    <location>
        <begin position="429"/>
        <end position="442"/>
    </location>
</feature>
<evidence type="ECO:0000313" key="3">
    <source>
        <dbReference type="EMBL" id="KAK0555651.1"/>
    </source>
</evidence>
<feature type="transmembrane region" description="Helical" evidence="2">
    <location>
        <begin position="517"/>
        <end position="534"/>
    </location>
</feature>
<keyword evidence="4" id="KW-1185">Reference proteome</keyword>
<dbReference type="AlphaFoldDB" id="A0AAN6GVM1"/>
<keyword evidence="2" id="KW-0472">Membrane</keyword>
<dbReference type="Proteomes" id="UP001176517">
    <property type="component" value="Unassembled WGS sequence"/>
</dbReference>